<evidence type="ECO:0000313" key="2">
    <source>
        <dbReference type="EMBL" id="SJN13541.1"/>
    </source>
</evidence>
<evidence type="ECO:0000256" key="1">
    <source>
        <dbReference type="SAM" id="Phobius"/>
    </source>
</evidence>
<gene>
    <name evidence="2" type="ORF">CZ787_10615</name>
</gene>
<feature type="transmembrane region" description="Helical" evidence="1">
    <location>
        <begin position="7"/>
        <end position="25"/>
    </location>
</feature>
<proteinExistence type="predicted"/>
<evidence type="ECO:0000313" key="3">
    <source>
        <dbReference type="Proteomes" id="UP000196331"/>
    </source>
</evidence>
<protein>
    <submittedName>
        <fullName evidence="2">Uncharacterized protein</fullName>
    </submittedName>
</protein>
<dbReference type="AlphaFoldDB" id="A0A1R4I0Y9"/>
<organism evidence="2 3">
    <name type="scientific">Halomonas citrativorans</name>
    <dbReference type="NCBI Taxonomy" id="2742612"/>
    <lineage>
        <taxon>Bacteria</taxon>
        <taxon>Pseudomonadati</taxon>
        <taxon>Pseudomonadota</taxon>
        <taxon>Gammaproteobacteria</taxon>
        <taxon>Oceanospirillales</taxon>
        <taxon>Halomonadaceae</taxon>
        <taxon>Halomonas</taxon>
    </lineage>
</organism>
<dbReference type="Proteomes" id="UP000196331">
    <property type="component" value="Unassembled WGS sequence"/>
</dbReference>
<name>A0A1R4I0Y9_9GAMM</name>
<keyword evidence="1" id="KW-0472">Membrane</keyword>
<dbReference type="EMBL" id="FUKM01000046">
    <property type="protein sequence ID" value="SJN13541.1"/>
    <property type="molecule type" value="Genomic_DNA"/>
</dbReference>
<keyword evidence="1" id="KW-0812">Transmembrane</keyword>
<reference evidence="2 3" key="1">
    <citation type="submission" date="2017-02" db="EMBL/GenBank/DDBJ databases">
        <authorList>
            <person name="Dridi B."/>
        </authorList>
    </citation>
    <scope>NUCLEOTIDE SEQUENCE [LARGE SCALE GENOMIC DNA]</scope>
    <source>
        <strain evidence="2 3">JB380</strain>
    </source>
</reference>
<keyword evidence="1" id="KW-1133">Transmembrane helix</keyword>
<accession>A0A1R4I0Y9</accession>
<sequence>MAMGLMLCMFVLFLVFSAIGLYMMFKSSFMVTTENHEDIPPDI</sequence>
<comment type="caution">
    <text evidence="2">The sequence shown here is derived from an EMBL/GenBank/DDBJ whole genome shotgun (WGS) entry which is preliminary data.</text>
</comment>